<keyword evidence="3" id="KW-0479">Metal-binding</keyword>
<evidence type="ECO:0000256" key="1">
    <source>
        <dbReference type="ARBA" id="ARBA00001966"/>
    </source>
</evidence>
<evidence type="ECO:0000256" key="4">
    <source>
        <dbReference type="ARBA" id="ARBA00023004"/>
    </source>
</evidence>
<dbReference type="Pfam" id="PF04055">
    <property type="entry name" value="Radical_SAM"/>
    <property type="match status" value="1"/>
</dbReference>
<name>A0A517TB31_9PLAN</name>
<dbReference type="Gene3D" id="3.20.20.70">
    <property type="entry name" value="Aldolase class I"/>
    <property type="match status" value="1"/>
</dbReference>
<evidence type="ECO:0000313" key="7">
    <source>
        <dbReference type="EMBL" id="QDT65578.1"/>
    </source>
</evidence>
<dbReference type="PANTHER" id="PTHR43306:SF1">
    <property type="entry name" value="7,8-DIHYDRO-6-HYDROXYMETHYLPTERIN DIMETHYLTRANSFERASE"/>
    <property type="match status" value="1"/>
</dbReference>
<dbReference type="EMBL" id="CP036316">
    <property type="protein sequence ID" value="QDT65578.1"/>
    <property type="molecule type" value="Genomic_DNA"/>
</dbReference>
<dbReference type="RefSeq" id="WP_197439611.1">
    <property type="nucleotide sequence ID" value="NZ_CP036316.1"/>
</dbReference>
<protein>
    <submittedName>
        <fullName evidence="7">Antilisterial bacteriocin subtilosin biosynthesis protein AlbA</fullName>
    </submittedName>
</protein>
<dbReference type="SFLD" id="SFLDS00029">
    <property type="entry name" value="Radical_SAM"/>
    <property type="match status" value="1"/>
</dbReference>
<dbReference type="InterPro" id="IPR058240">
    <property type="entry name" value="rSAM_sf"/>
</dbReference>
<evidence type="ECO:0000256" key="3">
    <source>
        <dbReference type="ARBA" id="ARBA00022723"/>
    </source>
</evidence>
<evidence type="ECO:0000256" key="2">
    <source>
        <dbReference type="ARBA" id="ARBA00022691"/>
    </source>
</evidence>
<dbReference type="InterPro" id="IPR056488">
    <property type="entry name" value="Zn_ribbon_HMPTM"/>
</dbReference>
<dbReference type="GO" id="GO:0003824">
    <property type="term" value="F:catalytic activity"/>
    <property type="evidence" value="ECO:0007669"/>
    <property type="project" value="InterPro"/>
</dbReference>
<evidence type="ECO:0000313" key="8">
    <source>
        <dbReference type="Proteomes" id="UP000319976"/>
    </source>
</evidence>
<dbReference type="SUPFAM" id="SSF102114">
    <property type="entry name" value="Radical SAM enzymes"/>
    <property type="match status" value="1"/>
</dbReference>
<proteinExistence type="predicted"/>
<reference evidence="7 8" key="1">
    <citation type="submission" date="2019-02" db="EMBL/GenBank/DDBJ databases">
        <title>Deep-cultivation of Planctomycetes and their phenomic and genomic characterization uncovers novel biology.</title>
        <authorList>
            <person name="Wiegand S."/>
            <person name="Jogler M."/>
            <person name="Boedeker C."/>
            <person name="Pinto D."/>
            <person name="Vollmers J."/>
            <person name="Rivas-Marin E."/>
            <person name="Kohn T."/>
            <person name="Peeters S.H."/>
            <person name="Heuer A."/>
            <person name="Rast P."/>
            <person name="Oberbeckmann S."/>
            <person name="Bunk B."/>
            <person name="Jeske O."/>
            <person name="Meyerdierks A."/>
            <person name="Storesund J.E."/>
            <person name="Kallscheuer N."/>
            <person name="Luecker S."/>
            <person name="Lage O.M."/>
            <person name="Pohl T."/>
            <person name="Merkel B.J."/>
            <person name="Hornburger P."/>
            <person name="Mueller R.-W."/>
            <person name="Bruemmer F."/>
            <person name="Labrenz M."/>
            <person name="Spormann A.M."/>
            <person name="Op den Camp H."/>
            <person name="Overmann J."/>
            <person name="Amann R."/>
            <person name="Jetten M.S.M."/>
            <person name="Mascher T."/>
            <person name="Medema M.H."/>
            <person name="Devos D.P."/>
            <person name="Kaster A.-K."/>
            <person name="Ovreas L."/>
            <person name="Rohde M."/>
            <person name="Galperin M.Y."/>
            <person name="Jogler C."/>
        </authorList>
    </citation>
    <scope>NUCLEOTIDE SEQUENCE [LARGE SCALE GENOMIC DNA]</scope>
    <source>
        <strain evidence="7 8">V22</strain>
    </source>
</reference>
<dbReference type="InterPro" id="IPR013785">
    <property type="entry name" value="Aldolase_TIM"/>
</dbReference>
<dbReference type="CDD" id="cd01335">
    <property type="entry name" value="Radical_SAM"/>
    <property type="match status" value="1"/>
</dbReference>
<dbReference type="KEGG" id="chya:V22_28330"/>
<dbReference type="Pfam" id="PF23545">
    <property type="entry name" value="Zn_ribbon_HMPTM"/>
    <property type="match status" value="1"/>
</dbReference>
<evidence type="ECO:0000259" key="6">
    <source>
        <dbReference type="PROSITE" id="PS51918"/>
    </source>
</evidence>
<dbReference type="GO" id="GO:0046872">
    <property type="term" value="F:metal ion binding"/>
    <property type="evidence" value="ECO:0007669"/>
    <property type="project" value="UniProtKB-KW"/>
</dbReference>
<evidence type="ECO:0000256" key="5">
    <source>
        <dbReference type="ARBA" id="ARBA00023014"/>
    </source>
</evidence>
<keyword evidence="8" id="KW-1185">Reference proteome</keyword>
<dbReference type="PROSITE" id="PS51918">
    <property type="entry name" value="RADICAL_SAM"/>
    <property type="match status" value="1"/>
</dbReference>
<dbReference type="PANTHER" id="PTHR43306">
    <property type="entry name" value="7,8-DIHYDRO-6-HYDROXYMETHYLPTERIN DIMETHYLTRANSFERASE"/>
    <property type="match status" value="1"/>
</dbReference>
<organism evidence="7 8">
    <name type="scientific">Calycomorphotria hydatis</name>
    <dbReference type="NCBI Taxonomy" id="2528027"/>
    <lineage>
        <taxon>Bacteria</taxon>
        <taxon>Pseudomonadati</taxon>
        <taxon>Planctomycetota</taxon>
        <taxon>Planctomycetia</taxon>
        <taxon>Planctomycetales</taxon>
        <taxon>Planctomycetaceae</taxon>
        <taxon>Calycomorphotria</taxon>
    </lineage>
</organism>
<dbReference type="InterPro" id="IPR034474">
    <property type="entry name" value="Methyltransferase_Class_D"/>
</dbReference>
<dbReference type="AlphaFoldDB" id="A0A517TB31"/>
<keyword evidence="5" id="KW-0411">Iron-sulfur</keyword>
<gene>
    <name evidence="7" type="primary">albA_2</name>
    <name evidence="7" type="ORF">V22_28330</name>
</gene>
<comment type="cofactor">
    <cofactor evidence="1">
        <name>[4Fe-4S] cluster</name>
        <dbReference type="ChEBI" id="CHEBI:49883"/>
    </cofactor>
</comment>
<sequence length="500" mass="55654">MLPLHGHSLLGLTKSLCPTCLDTVDAKIIERGGRVYFRKRCAKCGERDDFVCSDIDWYDRMEYTTPGKIPREFGIEPNEGCPRDCGLCTDHEQHTCIGIVELTDSCNLKCPMCYAGSAPGRKHHSVEDCQRAIDRLVEVEGSPEVLQLSGGEPTIHPQFREIYDYACRQPIDYVMINTNGLQFVRDPSLVDFVAERKKRTEVYFQFDSFRDDAVQQLRGAKLVDEKLKAIDALCEADIHIILVVTLQPGVNDDEIGDLVKFGLERPCITGISFQPATYSGRHVTPEVLENRITFPDVIQAVCEQTDGIFEPRDFMPLPCAHPNCHQLTYAYRGQGNVVPLPRFIDAHENLDLLANGITFTRPRTRALIERFLSRMGQGCCAGGDCETTGEPTTNGLAILDSVPAALKGDGVLAKAAQKFFAAGLAETLTPKDVFRITITNFLDAYNFDVRRLMKCCTHHVLPSGHVIPFCAYNTLYREGHLPLPSLCSSQSATINKAPSY</sequence>
<dbReference type="SFLD" id="SFLDG01067">
    <property type="entry name" value="SPASM/twitch_domain_containing"/>
    <property type="match status" value="1"/>
</dbReference>
<feature type="domain" description="Radical SAM core" evidence="6">
    <location>
        <begin position="89"/>
        <end position="318"/>
    </location>
</feature>
<keyword evidence="4" id="KW-0408">Iron</keyword>
<accession>A0A517TB31</accession>
<dbReference type="GO" id="GO:0051536">
    <property type="term" value="F:iron-sulfur cluster binding"/>
    <property type="evidence" value="ECO:0007669"/>
    <property type="project" value="UniProtKB-KW"/>
</dbReference>
<keyword evidence="2" id="KW-0949">S-adenosyl-L-methionine</keyword>
<dbReference type="Proteomes" id="UP000319976">
    <property type="component" value="Chromosome"/>
</dbReference>
<dbReference type="SFLD" id="SFLDG01100">
    <property type="entry name" value="methyltransferase_(Class_D)"/>
    <property type="match status" value="1"/>
</dbReference>
<dbReference type="InterPro" id="IPR007197">
    <property type="entry name" value="rSAM"/>
</dbReference>